<evidence type="ECO:0000313" key="2">
    <source>
        <dbReference type="Proteomes" id="UP001209540"/>
    </source>
</evidence>
<protein>
    <recommendedName>
        <fullName evidence="3">EF-hand domain-containing protein</fullName>
    </recommendedName>
</protein>
<dbReference type="AlphaFoldDB" id="A0AAD5KQ62"/>
<sequence length="119" mass="13965">MDLVKYELRDGDNESNNEEENEDEIFVSIVDKPKGTLTISSYMNRDDYAIKKKHNEKLIYTQTPYDTIFHFRNRYIIPIATEVCNVIRLITYLPTSLDKNSSNKISLNELTKLLMQLDI</sequence>
<gene>
    <name evidence="1" type="ORF">BDA99DRAFT_531193</name>
</gene>
<dbReference type="EMBL" id="JAIXMP010000001">
    <property type="protein sequence ID" value="KAI9278439.1"/>
    <property type="molecule type" value="Genomic_DNA"/>
</dbReference>
<reference evidence="1" key="2">
    <citation type="submission" date="2023-02" db="EMBL/GenBank/DDBJ databases">
        <authorList>
            <consortium name="DOE Joint Genome Institute"/>
            <person name="Mondo S.J."/>
            <person name="Chang Y."/>
            <person name="Wang Y."/>
            <person name="Ahrendt S."/>
            <person name="Andreopoulos W."/>
            <person name="Barry K."/>
            <person name="Beard J."/>
            <person name="Benny G.L."/>
            <person name="Blankenship S."/>
            <person name="Bonito G."/>
            <person name="Cuomo C."/>
            <person name="Desiro A."/>
            <person name="Gervers K.A."/>
            <person name="Hundley H."/>
            <person name="Kuo A."/>
            <person name="LaButti K."/>
            <person name="Lang B.F."/>
            <person name="Lipzen A."/>
            <person name="O'Donnell K."/>
            <person name="Pangilinan J."/>
            <person name="Reynolds N."/>
            <person name="Sandor L."/>
            <person name="Smith M.W."/>
            <person name="Tsang A."/>
            <person name="Grigoriev I.V."/>
            <person name="Stajich J.E."/>
            <person name="Spatafora J.W."/>
        </authorList>
    </citation>
    <scope>NUCLEOTIDE SEQUENCE</scope>
    <source>
        <strain evidence="1">RSA 2281</strain>
    </source>
</reference>
<evidence type="ECO:0000313" key="1">
    <source>
        <dbReference type="EMBL" id="KAI9278439.1"/>
    </source>
</evidence>
<organism evidence="1 2">
    <name type="scientific">Phascolomyces articulosus</name>
    <dbReference type="NCBI Taxonomy" id="60185"/>
    <lineage>
        <taxon>Eukaryota</taxon>
        <taxon>Fungi</taxon>
        <taxon>Fungi incertae sedis</taxon>
        <taxon>Mucoromycota</taxon>
        <taxon>Mucoromycotina</taxon>
        <taxon>Mucoromycetes</taxon>
        <taxon>Mucorales</taxon>
        <taxon>Lichtheimiaceae</taxon>
        <taxon>Phascolomyces</taxon>
    </lineage>
</organism>
<evidence type="ECO:0008006" key="3">
    <source>
        <dbReference type="Google" id="ProtNLM"/>
    </source>
</evidence>
<accession>A0AAD5KQ62</accession>
<name>A0AAD5KQ62_9FUNG</name>
<dbReference type="Proteomes" id="UP001209540">
    <property type="component" value="Unassembled WGS sequence"/>
</dbReference>
<comment type="caution">
    <text evidence="1">The sequence shown here is derived from an EMBL/GenBank/DDBJ whole genome shotgun (WGS) entry which is preliminary data.</text>
</comment>
<dbReference type="InterPro" id="IPR018247">
    <property type="entry name" value="EF_Hand_1_Ca_BS"/>
</dbReference>
<reference evidence="1" key="1">
    <citation type="journal article" date="2022" name="IScience">
        <title>Evolution of zygomycete secretomes and the origins of terrestrial fungal ecologies.</title>
        <authorList>
            <person name="Chang Y."/>
            <person name="Wang Y."/>
            <person name="Mondo S."/>
            <person name="Ahrendt S."/>
            <person name="Andreopoulos W."/>
            <person name="Barry K."/>
            <person name="Beard J."/>
            <person name="Benny G.L."/>
            <person name="Blankenship S."/>
            <person name="Bonito G."/>
            <person name="Cuomo C."/>
            <person name="Desiro A."/>
            <person name="Gervers K.A."/>
            <person name="Hundley H."/>
            <person name="Kuo A."/>
            <person name="LaButti K."/>
            <person name="Lang B.F."/>
            <person name="Lipzen A."/>
            <person name="O'Donnell K."/>
            <person name="Pangilinan J."/>
            <person name="Reynolds N."/>
            <person name="Sandor L."/>
            <person name="Smith M.E."/>
            <person name="Tsang A."/>
            <person name="Grigoriev I.V."/>
            <person name="Stajich J.E."/>
            <person name="Spatafora J.W."/>
        </authorList>
    </citation>
    <scope>NUCLEOTIDE SEQUENCE</scope>
    <source>
        <strain evidence="1">RSA 2281</strain>
    </source>
</reference>
<keyword evidence="2" id="KW-1185">Reference proteome</keyword>
<proteinExistence type="predicted"/>
<dbReference type="PROSITE" id="PS00018">
    <property type="entry name" value="EF_HAND_1"/>
    <property type="match status" value="1"/>
</dbReference>